<protein>
    <recommendedName>
        <fullName evidence="3">Serine aminopeptidase S33 domain-containing protein</fullName>
    </recommendedName>
</protein>
<dbReference type="EMBL" id="MTKT01001935">
    <property type="protein sequence ID" value="OWM83090.1"/>
    <property type="molecule type" value="Genomic_DNA"/>
</dbReference>
<comment type="caution">
    <text evidence="1">The sequence shown here is derived from an EMBL/GenBank/DDBJ whole genome shotgun (WGS) entry which is preliminary data.</text>
</comment>
<dbReference type="PANTHER" id="PTHR42886:SF53">
    <property type="entry name" value="ALPHA_BETA-HYDROLASES SUPERFAMILY PROTEIN"/>
    <property type="match status" value="1"/>
</dbReference>
<evidence type="ECO:0008006" key="3">
    <source>
        <dbReference type="Google" id="ProtNLM"/>
    </source>
</evidence>
<evidence type="ECO:0000313" key="2">
    <source>
        <dbReference type="Proteomes" id="UP000197138"/>
    </source>
</evidence>
<dbReference type="Gene3D" id="3.40.50.1820">
    <property type="entry name" value="alpha/beta hydrolase"/>
    <property type="match status" value="2"/>
</dbReference>
<gene>
    <name evidence="1" type="ORF">CDL15_Pgr011772</name>
</gene>
<evidence type="ECO:0000313" key="1">
    <source>
        <dbReference type="EMBL" id="OWM83090.1"/>
    </source>
</evidence>
<proteinExistence type="predicted"/>
<dbReference type="PANTHER" id="PTHR42886">
    <property type="entry name" value="RE40534P-RELATED"/>
    <property type="match status" value="1"/>
</dbReference>
<organism evidence="1 2">
    <name type="scientific">Punica granatum</name>
    <name type="common">Pomegranate</name>
    <dbReference type="NCBI Taxonomy" id="22663"/>
    <lineage>
        <taxon>Eukaryota</taxon>
        <taxon>Viridiplantae</taxon>
        <taxon>Streptophyta</taxon>
        <taxon>Embryophyta</taxon>
        <taxon>Tracheophyta</taxon>
        <taxon>Spermatophyta</taxon>
        <taxon>Magnoliopsida</taxon>
        <taxon>eudicotyledons</taxon>
        <taxon>Gunneridae</taxon>
        <taxon>Pentapetalae</taxon>
        <taxon>rosids</taxon>
        <taxon>malvids</taxon>
        <taxon>Myrtales</taxon>
        <taxon>Lythraceae</taxon>
        <taxon>Punica</taxon>
    </lineage>
</organism>
<name>A0A218XEC3_PUNGR</name>
<dbReference type="Proteomes" id="UP000197138">
    <property type="component" value="Unassembled WGS sequence"/>
</dbReference>
<accession>A0A218XEC3</accession>
<reference evidence="2" key="1">
    <citation type="journal article" date="2017" name="Plant J.">
        <title>The pomegranate (Punica granatum L.) genome and the genomics of punicalagin biosynthesis.</title>
        <authorList>
            <person name="Qin G."/>
            <person name="Xu C."/>
            <person name="Ming R."/>
            <person name="Tang H."/>
            <person name="Guyot R."/>
            <person name="Kramer E.M."/>
            <person name="Hu Y."/>
            <person name="Yi X."/>
            <person name="Qi Y."/>
            <person name="Xu X."/>
            <person name="Gao Z."/>
            <person name="Pan H."/>
            <person name="Jian J."/>
            <person name="Tian Y."/>
            <person name="Yue Z."/>
            <person name="Xu Y."/>
        </authorList>
    </citation>
    <scope>NUCLEOTIDE SEQUENCE [LARGE SCALE GENOMIC DNA]</scope>
    <source>
        <strain evidence="2">cv. Dabenzi</strain>
    </source>
</reference>
<sequence>MAQNPVTKQQKVVIPNKHGEKLVGVLHETGSKEIVIQCHGFTSNKENIIMVNLAVALEKEGITAFRFDFAGNGYGGSVVLLYASKYHDIGAVVNISGRYNIEGGVKERLGEDYMEGLKKDGFIDVKNKSGTVLYRVTMESVMDRLNTNMHEACLQIDKNCRVLTVHGTKDEINPVGDAIEFSKIIPNHELHTIEGANHVYSSLQTELATAVLRFIKSTLQDNKDK</sequence>
<dbReference type="GO" id="GO:0005829">
    <property type="term" value="C:cytosol"/>
    <property type="evidence" value="ECO:0007669"/>
    <property type="project" value="TreeGrafter"/>
</dbReference>
<dbReference type="SUPFAM" id="SSF53474">
    <property type="entry name" value="alpha/beta-Hydrolases"/>
    <property type="match status" value="1"/>
</dbReference>
<dbReference type="AlphaFoldDB" id="A0A218XEC3"/>
<dbReference type="InterPro" id="IPR029058">
    <property type="entry name" value="AB_hydrolase_fold"/>
</dbReference>